<evidence type="ECO:0000313" key="2">
    <source>
        <dbReference type="EMBL" id="BAN89672.1"/>
    </source>
</evidence>
<protein>
    <submittedName>
        <fullName evidence="2">Predicted membrane protein</fullName>
    </submittedName>
</protein>
<accession>U3T840</accession>
<keyword evidence="1" id="KW-1133">Transmembrane helix</keyword>
<reference evidence="2 3" key="1">
    <citation type="journal article" date="2013" name="Appl. Environ. Microbiol.">
        <title>Variation of the Virus-Related Elements within Syntenic Genomes of the Hyperthermophilic Archaeon Aeropyrum.</title>
        <authorList>
            <person name="Daifuku T."/>
            <person name="Yoshida T."/>
            <person name="Kitamura T."/>
            <person name="Kawaichi S."/>
            <person name="Inoue T."/>
            <person name="Nomura K."/>
            <person name="Yoshida Y."/>
            <person name="Kuno S."/>
            <person name="Sako Y."/>
        </authorList>
    </citation>
    <scope>NUCLEOTIDE SEQUENCE [LARGE SCALE GENOMIC DNA]</scope>
    <source>
        <strain evidence="2 3">SY1</strain>
    </source>
</reference>
<dbReference type="InterPro" id="IPR002849">
    <property type="entry name" value="DUF131"/>
</dbReference>
<organism evidence="2 3">
    <name type="scientific">Aeropyrum camini SY1 = JCM 12091</name>
    <dbReference type="NCBI Taxonomy" id="1198449"/>
    <lineage>
        <taxon>Archaea</taxon>
        <taxon>Thermoproteota</taxon>
        <taxon>Thermoprotei</taxon>
        <taxon>Desulfurococcales</taxon>
        <taxon>Desulfurococcaceae</taxon>
        <taxon>Aeropyrum</taxon>
    </lineage>
</organism>
<dbReference type="GeneID" id="17110838"/>
<keyword evidence="1" id="KW-0472">Membrane</keyword>
<dbReference type="Proteomes" id="UP000016887">
    <property type="component" value="Chromosome"/>
</dbReference>
<dbReference type="AlphaFoldDB" id="U3T840"/>
<keyword evidence="1" id="KW-0812">Transmembrane</keyword>
<keyword evidence="3" id="KW-1185">Reference proteome</keyword>
<evidence type="ECO:0000256" key="1">
    <source>
        <dbReference type="SAM" id="Phobius"/>
    </source>
</evidence>
<dbReference type="KEGG" id="acj:ACAM_0203"/>
<proteinExistence type="predicted"/>
<dbReference type="NCBIfam" id="TIGR00304">
    <property type="entry name" value="TIGR00304 family membrane protein"/>
    <property type="match status" value="1"/>
</dbReference>
<feature type="transmembrane region" description="Helical" evidence="1">
    <location>
        <begin position="58"/>
        <end position="80"/>
    </location>
</feature>
<evidence type="ECO:0000313" key="3">
    <source>
        <dbReference type="Proteomes" id="UP000016887"/>
    </source>
</evidence>
<sequence>MADWGWLVVAGFLLIFLGVVLVFLGVFASAVQGGGRVEGGGVVVIGPIPIVFGSSEKMFLISAAIGLLFMILAIALALLARRGI</sequence>
<feature type="transmembrane region" description="Helical" evidence="1">
    <location>
        <begin position="35"/>
        <end position="52"/>
    </location>
</feature>
<dbReference type="eggNOG" id="arCOG15092">
    <property type="taxonomic scope" value="Archaea"/>
</dbReference>
<name>U3T840_9CREN</name>
<feature type="transmembrane region" description="Helical" evidence="1">
    <location>
        <begin position="6"/>
        <end position="28"/>
    </location>
</feature>
<dbReference type="Pfam" id="PF01998">
    <property type="entry name" value="DUF131"/>
    <property type="match status" value="1"/>
</dbReference>
<dbReference type="RefSeq" id="WP_022540952.1">
    <property type="nucleotide sequence ID" value="NC_022521.1"/>
</dbReference>
<gene>
    <name evidence="2" type="ORF">ACAM_0203</name>
</gene>
<dbReference type="PATRIC" id="fig|1198449.6.peg.210"/>
<dbReference type="EMBL" id="AP012489">
    <property type="protein sequence ID" value="BAN89672.1"/>
    <property type="molecule type" value="Genomic_DNA"/>
</dbReference>